<evidence type="ECO:0000256" key="3">
    <source>
        <dbReference type="ARBA" id="ARBA00023212"/>
    </source>
</evidence>
<name>A0A1Y1VKC8_9FUNG</name>
<accession>A0A1Y1VKC8</accession>
<dbReference type="InterPro" id="IPR047125">
    <property type="entry name" value="DCTN5"/>
</dbReference>
<dbReference type="AlphaFoldDB" id="A0A1Y1VKC8"/>
<comment type="similarity">
    <text evidence="4">Belongs to the dynactin subunits 5/6 family. Dynactin subunit 5 subfamily.</text>
</comment>
<dbReference type="InterPro" id="IPR011004">
    <property type="entry name" value="Trimer_LpxA-like_sf"/>
</dbReference>
<evidence type="ECO:0000313" key="7">
    <source>
        <dbReference type="Proteomes" id="UP000193719"/>
    </source>
</evidence>
<dbReference type="PANTHER" id="PTHR46126">
    <property type="entry name" value="DYNACTIN SUBUNIT 5"/>
    <property type="match status" value="1"/>
</dbReference>
<evidence type="ECO:0000256" key="1">
    <source>
        <dbReference type="ARBA" id="ARBA00004245"/>
    </source>
</evidence>
<dbReference type="CDD" id="cd03359">
    <property type="entry name" value="LbH_Dynactin_5"/>
    <property type="match status" value="1"/>
</dbReference>
<evidence type="ECO:0000256" key="5">
    <source>
        <dbReference type="ARBA" id="ARBA00034865"/>
    </source>
</evidence>
<organism evidence="6 7">
    <name type="scientific">Piromyces finnis</name>
    <dbReference type="NCBI Taxonomy" id="1754191"/>
    <lineage>
        <taxon>Eukaryota</taxon>
        <taxon>Fungi</taxon>
        <taxon>Fungi incertae sedis</taxon>
        <taxon>Chytridiomycota</taxon>
        <taxon>Chytridiomycota incertae sedis</taxon>
        <taxon>Neocallimastigomycetes</taxon>
        <taxon>Neocallimastigales</taxon>
        <taxon>Neocallimastigaceae</taxon>
        <taxon>Piromyces</taxon>
    </lineage>
</organism>
<gene>
    <name evidence="6" type="ORF">BCR36DRAFT_345291</name>
</gene>
<keyword evidence="3" id="KW-0206">Cytoskeleton</keyword>
<evidence type="ECO:0000313" key="6">
    <source>
        <dbReference type="EMBL" id="ORX57250.1"/>
    </source>
</evidence>
<reference evidence="6 7" key="2">
    <citation type="submission" date="2016-08" db="EMBL/GenBank/DDBJ databases">
        <title>Pervasive Adenine N6-methylation of Active Genes in Fungi.</title>
        <authorList>
            <consortium name="DOE Joint Genome Institute"/>
            <person name="Mondo S.J."/>
            <person name="Dannebaum R.O."/>
            <person name="Kuo R.C."/>
            <person name="Labutti K."/>
            <person name="Haridas S."/>
            <person name="Kuo A."/>
            <person name="Salamov A."/>
            <person name="Ahrendt S.R."/>
            <person name="Lipzen A."/>
            <person name="Sullivan W."/>
            <person name="Andreopoulos W.B."/>
            <person name="Clum A."/>
            <person name="Lindquist E."/>
            <person name="Daum C."/>
            <person name="Ramamoorthy G.K."/>
            <person name="Gryganskyi A."/>
            <person name="Culley D."/>
            <person name="Magnuson J.K."/>
            <person name="James T.Y."/>
            <person name="O'Malley M.A."/>
            <person name="Stajich J.E."/>
            <person name="Spatafora J.W."/>
            <person name="Visel A."/>
            <person name="Grigoriev I.V."/>
        </authorList>
    </citation>
    <scope>NUCLEOTIDE SEQUENCE [LARGE SCALE GENOMIC DNA]</scope>
    <source>
        <strain evidence="7">finn</strain>
    </source>
</reference>
<comment type="caution">
    <text evidence="6">The sequence shown here is derived from an EMBL/GenBank/DDBJ whole genome shotgun (WGS) entry which is preliminary data.</text>
</comment>
<proteinExistence type="inferred from homology"/>
<dbReference type="EMBL" id="MCFH01000006">
    <property type="protein sequence ID" value="ORX57250.1"/>
    <property type="molecule type" value="Genomic_DNA"/>
</dbReference>
<comment type="subcellular location">
    <subcellularLocation>
        <location evidence="1">Cytoplasm</location>
        <location evidence="1">Cytoskeleton</location>
    </subcellularLocation>
</comment>
<dbReference type="OrthoDB" id="417208at2759"/>
<protein>
    <recommendedName>
        <fullName evidence="5">Dynactin subunit 5</fullName>
    </recommendedName>
</protein>
<dbReference type="SUPFAM" id="SSF51161">
    <property type="entry name" value="Trimeric LpxA-like enzymes"/>
    <property type="match status" value="1"/>
</dbReference>
<reference evidence="6 7" key="1">
    <citation type="submission" date="2016-08" db="EMBL/GenBank/DDBJ databases">
        <title>Genomes of anaerobic fungi encode conserved fungal cellulosomes for biomass hydrolysis.</title>
        <authorList>
            <consortium name="DOE Joint Genome Institute"/>
            <person name="Haitjema C.H."/>
            <person name="Gilmore S.P."/>
            <person name="Henske J.K."/>
            <person name="Solomon K.V."/>
            <person name="De Groot R."/>
            <person name="Kuo A."/>
            <person name="Mondo S.J."/>
            <person name="Salamov A.A."/>
            <person name="Labutti K."/>
            <person name="Zhao Z."/>
            <person name="Chiniquy J."/>
            <person name="Barry K."/>
            <person name="Brewer H.M."/>
            <person name="Purvine S.O."/>
            <person name="Wright A.T."/>
            <person name="Boxma B."/>
            <person name="Van Alen T."/>
            <person name="Hackstein J.H."/>
            <person name="Baker S.E."/>
            <person name="Grigoriev I.V."/>
            <person name="O'Malley M.A."/>
        </authorList>
    </citation>
    <scope>NUCLEOTIDE SEQUENCE [LARGE SCALE GENOMIC DNA]</scope>
    <source>
        <strain evidence="7">finn</strain>
    </source>
</reference>
<dbReference type="Proteomes" id="UP000193719">
    <property type="component" value="Unassembled WGS sequence"/>
</dbReference>
<evidence type="ECO:0000256" key="2">
    <source>
        <dbReference type="ARBA" id="ARBA00022490"/>
    </source>
</evidence>
<dbReference type="GO" id="GO:0005869">
    <property type="term" value="C:dynactin complex"/>
    <property type="evidence" value="ECO:0007669"/>
    <property type="project" value="TreeGrafter"/>
</dbReference>
<dbReference type="STRING" id="1754191.A0A1Y1VKC8"/>
<keyword evidence="7" id="KW-1185">Reference proteome</keyword>
<evidence type="ECO:0000256" key="4">
    <source>
        <dbReference type="ARBA" id="ARBA00034706"/>
    </source>
</evidence>
<dbReference type="PANTHER" id="PTHR46126:SF1">
    <property type="entry name" value="DYNACTIN SUBUNIT 5"/>
    <property type="match status" value="1"/>
</dbReference>
<sequence length="189" mass="21364">MDEDIIYYDKSEYIETESGNKISRKSVISVPQNIVLGGKTIIQQNCIIRGDLRRKGSGYAVVIGIGKYCLLGENSIIRPPYKIYKGVFSYYPMKISDYVHIGKRSIVEAARIGQYVIIGDDCVVGRFSVIKEYCRILDNTVIPPNTVIPSFSVFGGNPGRFISELPESSQIIFEQKAKQFYERFLPKSQ</sequence>
<keyword evidence="2" id="KW-0963">Cytoplasm</keyword>
<dbReference type="Gene3D" id="2.160.10.10">
    <property type="entry name" value="Hexapeptide repeat proteins"/>
    <property type="match status" value="1"/>
</dbReference>
<dbReference type="Pfam" id="PF21711">
    <property type="entry name" value="DCTN5"/>
    <property type="match status" value="1"/>
</dbReference>